<keyword evidence="4" id="KW-1133">Transmembrane helix</keyword>
<keyword evidence="4" id="KW-0812">Transmembrane</keyword>
<evidence type="ECO:0000313" key="5">
    <source>
        <dbReference type="EnsemblPlants" id="MELO3C016917.2.1"/>
    </source>
</evidence>
<protein>
    <submittedName>
        <fullName evidence="5">Uncharacterized protein</fullName>
    </submittedName>
</protein>
<feature type="compositionally biased region" description="Low complexity" evidence="3">
    <location>
        <begin position="133"/>
        <end position="147"/>
    </location>
</feature>
<keyword evidence="2" id="KW-0539">Nucleus</keyword>
<evidence type="ECO:0000256" key="4">
    <source>
        <dbReference type="SAM" id="Phobius"/>
    </source>
</evidence>
<dbReference type="InterPro" id="IPR051992">
    <property type="entry name" value="OxStress_Response_Reg"/>
</dbReference>
<feature type="region of interest" description="Disordered" evidence="3">
    <location>
        <begin position="121"/>
        <end position="169"/>
    </location>
</feature>
<accession>A0A9I9DDX2</accession>
<organism evidence="5">
    <name type="scientific">Cucumis melo</name>
    <name type="common">Muskmelon</name>
    <dbReference type="NCBI Taxonomy" id="3656"/>
    <lineage>
        <taxon>Eukaryota</taxon>
        <taxon>Viridiplantae</taxon>
        <taxon>Streptophyta</taxon>
        <taxon>Embryophyta</taxon>
        <taxon>Tracheophyta</taxon>
        <taxon>Spermatophyta</taxon>
        <taxon>Magnoliopsida</taxon>
        <taxon>eudicotyledons</taxon>
        <taxon>Gunneridae</taxon>
        <taxon>Pentapetalae</taxon>
        <taxon>rosids</taxon>
        <taxon>fabids</taxon>
        <taxon>Cucurbitales</taxon>
        <taxon>Cucurbitaceae</taxon>
        <taxon>Benincaseae</taxon>
        <taxon>Cucumis</taxon>
    </lineage>
</organism>
<dbReference type="EnsemblPlants" id="MELO3C016917.2.1">
    <property type="protein sequence ID" value="MELO3C016917.2.1"/>
    <property type="gene ID" value="MELO3C016917.2"/>
</dbReference>
<evidence type="ECO:0000256" key="1">
    <source>
        <dbReference type="ARBA" id="ARBA00004123"/>
    </source>
</evidence>
<dbReference type="Gramene" id="MELO3C016917.2.1">
    <property type="protein sequence ID" value="MELO3C016917.2.1"/>
    <property type="gene ID" value="MELO3C016917.2"/>
</dbReference>
<feature type="region of interest" description="Disordered" evidence="3">
    <location>
        <begin position="265"/>
        <end position="308"/>
    </location>
</feature>
<name>A0A9I9DDX2_CUCME</name>
<dbReference type="GO" id="GO:0005634">
    <property type="term" value="C:nucleus"/>
    <property type="evidence" value="ECO:0007669"/>
    <property type="project" value="UniProtKB-SubCell"/>
</dbReference>
<dbReference type="AlphaFoldDB" id="A0A9I9DDX2"/>
<evidence type="ECO:0000256" key="2">
    <source>
        <dbReference type="ARBA" id="ARBA00023242"/>
    </source>
</evidence>
<dbReference type="PANTHER" id="PTHR33172">
    <property type="entry name" value="OS08G0516900 PROTEIN"/>
    <property type="match status" value="1"/>
</dbReference>
<proteinExistence type="predicted"/>
<evidence type="ECO:0000256" key="3">
    <source>
        <dbReference type="SAM" id="MobiDB-lite"/>
    </source>
</evidence>
<dbReference type="GO" id="GO:0006950">
    <property type="term" value="P:response to stress"/>
    <property type="evidence" value="ECO:0007669"/>
    <property type="project" value="UniProtKB-ARBA"/>
</dbReference>
<comment type="subcellular location">
    <subcellularLocation>
        <location evidence="1">Nucleus</location>
    </subcellularLocation>
</comment>
<sequence length="339" mass="37607">NIFPINIFNPFLIYAVSPHASNLVRPFFNIQNPLILPFIKTRFLFLLLLLLLVCVFFFPFPLFSLSLLSLFKFKVVMSITLDRVRQVDGKRSGFSPEDLGYGSVFQRLVTQDVDRAVEGFQKEEDADESNTCSSASTSSSSSIGRNSDQSDDEDNGENDEVQSSYKGPLDMMDSLEEVLPVRKGISKFYSGKSKSFTSLADASSVNSMKEIAKPENAYSKKRRNLMAYNLVWEKNRSFPLKNNGGGISKRPISSSKSSLALAVAMSSSESNSSEDSNSSSYSSSPPPRPPLHPQSRPSNNNFPSMVPPQKTFSTWRSYSLADLQECATFANKANLTNLN</sequence>
<dbReference type="PANTHER" id="PTHR33172:SF37">
    <property type="entry name" value="PROTEIN OXIDATIVE STRESS 3 LIKE 1"/>
    <property type="match status" value="1"/>
</dbReference>
<feature type="compositionally biased region" description="Acidic residues" evidence="3">
    <location>
        <begin position="149"/>
        <end position="160"/>
    </location>
</feature>
<keyword evidence="4" id="KW-0472">Membrane</keyword>
<feature type="transmembrane region" description="Helical" evidence="4">
    <location>
        <begin position="43"/>
        <end position="71"/>
    </location>
</feature>
<feature type="compositionally biased region" description="Low complexity" evidence="3">
    <location>
        <begin position="265"/>
        <end position="283"/>
    </location>
</feature>
<reference evidence="5" key="1">
    <citation type="submission" date="2023-03" db="UniProtKB">
        <authorList>
            <consortium name="EnsemblPlants"/>
        </authorList>
    </citation>
    <scope>IDENTIFICATION</scope>
</reference>